<dbReference type="Proteomes" id="UP000053958">
    <property type="component" value="Unassembled WGS sequence"/>
</dbReference>
<organism evidence="3 4">
    <name type="scientific">Rasamsonia emersonii (strain ATCC 16479 / CBS 393.64 / IMI 116815)</name>
    <dbReference type="NCBI Taxonomy" id="1408163"/>
    <lineage>
        <taxon>Eukaryota</taxon>
        <taxon>Fungi</taxon>
        <taxon>Dikarya</taxon>
        <taxon>Ascomycota</taxon>
        <taxon>Pezizomycotina</taxon>
        <taxon>Eurotiomycetes</taxon>
        <taxon>Eurotiomycetidae</taxon>
        <taxon>Eurotiales</taxon>
        <taxon>Trichocomaceae</taxon>
        <taxon>Rasamsonia</taxon>
    </lineage>
</organism>
<sequence length="371" mass="41112">MAAQSKELSSTGSYSSYPPKLTLWEKLTLFRKLLITLASIVYHGIAGLFRGASGAKSYRLHVGYAVIRNLVKRLTWKEVQYLNPPTAKAYKLVARKRGFQPEIVTLNHGAQGFWIGSKDAKNVVVYYHGGGFELPADKMHFHFYAKIVNHFNKAQNNRLAFFFLGYTLTPHASYPTQLRQSVEALRHVLATQPDRSPSSIFLGGDSAGANLALAVLLHLSRPHPEIDPLPLQQPLGGVFTLGAWVSFRLDFPSAETNRYKDLTGRPHGARWSAAYLNGKPGDAWNQPLLAPAEWWDRSKVKDVLFLVGGDEVLLSAVEEMYAKFKPAVPNSTLVRGANEGHVAPVFNPAIGVKAETQQGRALKEWLTAKLL</sequence>
<name>A0A0F4YQN0_RASE3</name>
<dbReference type="GO" id="GO:0016787">
    <property type="term" value="F:hydrolase activity"/>
    <property type="evidence" value="ECO:0007669"/>
    <property type="project" value="UniProtKB-KW"/>
</dbReference>
<gene>
    <name evidence="3" type="ORF">T310_6052</name>
</gene>
<dbReference type="Pfam" id="PF07859">
    <property type="entry name" value="Abhydrolase_3"/>
    <property type="match status" value="1"/>
</dbReference>
<dbReference type="EMBL" id="LASV01000302">
    <property type="protein sequence ID" value="KKA19938.1"/>
    <property type="molecule type" value="Genomic_DNA"/>
</dbReference>
<dbReference type="AlphaFoldDB" id="A0A0F4YQN0"/>
<evidence type="ECO:0000313" key="4">
    <source>
        <dbReference type="Proteomes" id="UP000053958"/>
    </source>
</evidence>
<dbReference type="STRING" id="1408163.A0A0F4YQN0"/>
<feature type="domain" description="Alpha/beta hydrolase fold-3" evidence="2">
    <location>
        <begin position="124"/>
        <end position="342"/>
    </location>
</feature>
<dbReference type="GeneID" id="25318364"/>
<dbReference type="PANTHER" id="PTHR48081">
    <property type="entry name" value="AB HYDROLASE SUPERFAMILY PROTEIN C4A8.06C"/>
    <property type="match status" value="1"/>
</dbReference>
<dbReference type="SUPFAM" id="SSF53474">
    <property type="entry name" value="alpha/beta-Hydrolases"/>
    <property type="match status" value="1"/>
</dbReference>
<dbReference type="Gene3D" id="3.40.50.1820">
    <property type="entry name" value="alpha/beta hydrolase"/>
    <property type="match status" value="1"/>
</dbReference>
<evidence type="ECO:0000256" key="1">
    <source>
        <dbReference type="ARBA" id="ARBA00022801"/>
    </source>
</evidence>
<evidence type="ECO:0000259" key="2">
    <source>
        <dbReference type="Pfam" id="PF07859"/>
    </source>
</evidence>
<accession>A0A0F4YQN0</accession>
<comment type="caution">
    <text evidence="3">The sequence shown here is derived from an EMBL/GenBank/DDBJ whole genome shotgun (WGS) entry which is preliminary data.</text>
</comment>
<proteinExistence type="predicted"/>
<keyword evidence="4" id="KW-1185">Reference proteome</keyword>
<dbReference type="InterPro" id="IPR050300">
    <property type="entry name" value="GDXG_lipolytic_enzyme"/>
</dbReference>
<dbReference type="RefSeq" id="XP_013326550.1">
    <property type="nucleotide sequence ID" value="XM_013471096.1"/>
</dbReference>
<keyword evidence="1 3" id="KW-0378">Hydrolase</keyword>
<evidence type="ECO:0000313" key="3">
    <source>
        <dbReference type="EMBL" id="KKA19938.1"/>
    </source>
</evidence>
<protein>
    <submittedName>
        <fullName evidence="3">6-hexanolactone hydrolase</fullName>
    </submittedName>
</protein>
<dbReference type="InterPro" id="IPR013094">
    <property type="entry name" value="AB_hydrolase_3"/>
</dbReference>
<dbReference type="InterPro" id="IPR029058">
    <property type="entry name" value="AB_hydrolase_fold"/>
</dbReference>
<reference evidence="3 4" key="1">
    <citation type="submission" date="2015-04" db="EMBL/GenBank/DDBJ databases">
        <authorList>
            <person name="Heijne W.H."/>
            <person name="Fedorova N.D."/>
            <person name="Nierman W.C."/>
            <person name="Vollebregt A.W."/>
            <person name="Zhao Z."/>
            <person name="Wu L."/>
            <person name="Kumar M."/>
            <person name="Stam H."/>
            <person name="van den Berg M.A."/>
            <person name="Pel H.J."/>
        </authorList>
    </citation>
    <scope>NUCLEOTIDE SEQUENCE [LARGE SCALE GENOMIC DNA]</scope>
    <source>
        <strain evidence="3 4">CBS 393.64</strain>
    </source>
</reference>
<dbReference type="OrthoDB" id="2152029at2759"/>
<dbReference type="PANTHER" id="PTHR48081:SF31">
    <property type="entry name" value="STERYL ACETYL HYDROLASE MUG81-RELATED"/>
    <property type="match status" value="1"/>
</dbReference>